<dbReference type="AlphaFoldDB" id="A0A5C6S6U3"/>
<comment type="caution">
    <text evidence="2">The sequence shown here is derived from an EMBL/GenBank/DDBJ whole genome shotgun (WGS) entry which is preliminary data.</text>
</comment>
<evidence type="ECO:0000259" key="1">
    <source>
        <dbReference type="PROSITE" id="PS51186"/>
    </source>
</evidence>
<dbReference type="OrthoDB" id="9797178at2"/>
<dbReference type="EMBL" id="VOPL01000002">
    <property type="protein sequence ID" value="TXB69771.1"/>
    <property type="molecule type" value="Genomic_DNA"/>
</dbReference>
<dbReference type="Pfam" id="PF13527">
    <property type="entry name" value="Acetyltransf_9"/>
    <property type="match status" value="1"/>
</dbReference>
<keyword evidence="3" id="KW-1185">Reference proteome</keyword>
<proteinExistence type="predicted"/>
<dbReference type="Gene3D" id="3.40.630.30">
    <property type="match status" value="1"/>
</dbReference>
<dbReference type="InterPro" id="IPR016181">
    <property type="entry name" value="Acyl_CoA_acyltransferase"/>
</dbReference>
<dbReference type="GO" id="GO:0016747">
    <property type="term" value="F:acyltransferase activity, transferring groups other than amino-acyl groups"/>
    <property type="evidence" value="ECO:0007669"/>
    <property type="project" value="InterPro"/>
</dbReference>
<dbReference type="PROSITE" id="PS51186">
    <property type="entry name" value="GNAT"/>
    <property type="match status" value="1"/>
</dbReference>
<accession>A0A5C6S6U3</accession>
<evidence type="ECO:0000313" key="2">
    <source>
        <dbReference type="EMBL" id="TXB69771.1"/>
    </source>
</evidence>
<keyword evidence="2" id="KW-0808">Transferase</keyword>
<name>A0A5C6S6U3_9RHOB</name>
<protein>
    <submittedName>
        <fullName evidence="2">N-acetyltransferase</fullName>
    </submittedName>
</protein>
<organism evidence="2 3">
    <name type="scientific">Paracoccus aurantiacus</name>
    <dbReference type="NCBI Taxonomy" id="2599412"/>
    <lineage>
        <taxon>Bacteria</taxon>
        <taxon>Pseudomonadati</taxon>
        <taxon>Pseudomonadota</taxon>
        <taxon>Alphaproteobacteria</taxon>
        <taxon>Rhodobacterales</taxon>
        <taxon>Paracoccaceae</taxon>
        <taxon>Paracoccus</taxon>
    </lineage>
</organism>
<reference evidence="2 3" key="1">
    <citation type="submission" date="2019-08" db="EMBL/GenBank/DDBJ databases">
        <authorList>
            <person name="Ye J."/>
        </authorList>
    </citation>
    <scope>NUCLEOTIDE SEQUENCE [LARGE SCALE GENOMIC DNA]</scope>
    <source>
        <strain evidence="2 3">TK008</strain>
    </source>
</reference>
<dbReference type="CDD" id="cd04301">
    <property type="entry name" value="NAT_SF"/>
    <property type="match status" value="1"/>
</dbReference>
<dbReference type="RefSeq" id="WP_147097061.1">
    <property type="nucleotide sequence ID" value="NZ_JBHUFH010000001.1"/>
</dbReference>
<dbReference type="Proteomes" id="UP000321562">
    <property type="component" value="Unassembled WGS sequence"/>
</dbReference>
<dbReference type="SUPFAM" id="SSF55729">
    <property type="entry name" value="Acyl-CoA N-acyltransferases (Nat)"/>
    <property type="match status" value="1"/>
</dbReference>
<sequence length="164" mass="17081">MNLRPETAADISAISVLTTAAFLTAEHSDGTEAAIVDNLRAADALLLSLVAVEGESIVGHIAFSPVTIAGEDRGWVGLGPVSVAPDRQGKGVGSALIREGLARMHDDGRKGCVVLGDPAYYVRFGFAANTSLWLQDVPPEYFMALSFGGPAPQGEVAYHPAFTG</sequence>
<feature type="domain" description="N-acetyltransferase" evidence="1">
    <location>
        <begin position="1"/>
        <end position="148"/>
    </location>
</feature>
<gene>
    <name evidence="2" type="ORF">FQV27_06530</name>
</gene>
<dbReference type="InterPro" id="IPR000182">
    <property type="entry name" value="GNAT_dom"/>
</dbReference>
<evidence type="ECO:0000313" key="3">
    <source>
        <dbReference type="Proteomes" id="UP000321562"/>
    </source>
</evidence>